<gene>
    <name evidence="1" type="ORF">Pint_34048</name>
</gene>
<evidence type="ECO:0000313" key="2">
    <source>
        <dbReference type="Proteomes" id="UP001163603"/>
    </source>
</evidence>
<accession>A0ACC0X4M8</accession>
<protein>
    <submittedName>
        <fullName evidence="1">Uncharacterized protein</fullName>
    </submittedName>
</protein>
<organism evidence="1 2">
    <name type="scientific">Pistacia integerrima</name>
    <dbReference type="NCBI Taxonomy" id="434235"/>
    <lineage>
        <taxon>Eukaryota</taxon>
        <taxon>Viridiplantae</taxon>
        <taxon>Streptophyta</taxon>
        <taxon>Embryophyta</taxon>
        <taxon>Tracheophyta</taxon>
        <taxon>Spermatophyta</taxon>
        <taxon>Magnoliopsida</taxon>
        <taxon>eudicotyledons</taxon>
        <taxon>Gunneridae</taxon>
        <taxon>Pentapetalae</taxon>
        <taxon>rosids</taxon>
        <taxon>malvids</taxon>
        <taxon>Sapindales</taxon>
        <taxon>Anacardiaceae</taxon>
        <taxon>Pistacia</taxon>
    </lineage>
</organism>
<dbReference type="EMBL" id="CM047749">
    <property type="protein sequence ID" value="KAJ0010373.1"/>
    <property type="molecule type" value="Genomic_DNA"/>
</dbReference>
<sequence length="179" mass="20081">MVDCKPISTPFLVGSHLTDIGTSYSDATQFRSLAGALQYLTLTRPNLSYSVNFICQYMHAPTVDHFRALKRILRYVKGTYHYGLQLSQDSSQTLLGYSDADWANCPITRRSTTRFAVYLGHNLISWCSKKQTTLHALVTLRPMLPCFCLCCCGTLMGTSTSSRTPDHPPFSSETPIRQQ</sequence>
<name>A0ACC0X4M8_9ROSI</name>
<comment type="caution">
    <text evidence="1">The sequence shown here is derived from an EMBL/GenBank/DDBJ whole genome shotgun (WGS) entry which is preliminary data.</text>
</comment>
<reference evidence="2" key="1">
    <citation type="journal article" date="2023" name="G3 (Bethesda)">
        <title>Genome assembly and association tests identify interacting loci associated with vigor, precocity, and sex in interspecific pistachio rootstocks.</title>
        <authorList>
            <person name="Palmer W."/>
            <person name="Jacygrad E."/>
            <person name="Sagayaradj S."/>
            <person name="Cavanaugh K."/>
            <person name="Han R."/>
            <person name="Bertier L."/>
            <person name="Beede B."/>
            <person name="Kafkas S."/>
            <person name="Golino D."/>
            <person name="Preece J."/>
            <person name="Michelmore R."/>
        </authorList>
    </citation>
    <scope>NUCLEOTIDE SEQUENCE [LARGE SCALE GENOMIC DNA]</scope>
</reference>
<proteinExistence type="predicted"/>
<evidence type="ECO:0000313" key="1">
    <source>
        <dbReference type="EMBL" id="KAJ0010373.1"/>
    </source>
</evidence>
<keyword evidence="2" id="KW-1185">Reference proteome</keyword>
<dbReference type="Proteomes" id="UP001163603">
    <property type="component" value="Chromosome 14"/>
</dbReference>